<gene>
    <name evidence="1" type="ORF">BDP27DRAFT_1373539</name>
</gene>
<keyword evidence="2" id="KW-1185">Reference proteome</keyword>
<name>A0A9P5P783_9AGAR</name>
<evidence type="ECO:0000313" key="2">
    <source>
        <dbReference type="Proteomes" id="UP000772434"/>
    </source>
</evidence>
<dbReference type="EMBL" id="JADNRY010000462">
    <property type="protein sequence ID" value="KAF9050931.1"/>
    <property type="molecule type" value="Genomic_DNA"/>
</dbReference>
<dbReference type="AlphaFoldDB" id="A0A9P5P783"/>
<reference evidence="1" key="1">
    <citation type="submission" date="2020-11" db="EMBL/GenBank/DDBJ databases">
        <authorList>
            <consortium name="DOE Joint Genome Institute"/>
            <person name="Ahrendt S."/>
            <person name="Riley R."/>
            <person name="Andreopoulos W."/>
            <person name="Labutti K."/>
            <person name="Pangilinan J."/>
            <person name="Ruiz-Duenas F.J."/>
            <person name="Barrasa J.M."/>
            <person name="Sanchez-Garcia M."/>
            <person name="Camarero S."/>
            <person name="Miyauchi S."/>
            <person name="Serrano A."/>
            <person name="Linde D."/>
            <person name="Babiker R."/>
            <person name="Drula E."/>
            <person name="Ayuso-Fernandez I."/>
            <person name="Pacheco R."/>
            <person name="Padilla G."/>
            <person name="Ferreira P."/>
            <person name="Barriuso J."/>
            <person name="Kellner H."/>
            <person name="Castanera R."/>
            <person name="Alfaro M."/>
            <person name="Ramirez L."/>
            <person name="Pisabarro A.G."/>
            <person name="Kuo A."/>
            <person name="Tritt A."/>
            <person name="Lipzen A."/>
            <person name="He G."/>
            <person name="Yan M."/>
            <person name="Ng V."/>
            <person name="Cullen D."/>
            <person name="Martin F."/>
            <person name="Rosso M.-N."/>
            <person name="Henrissat B."/>
            <person name="Hibbett D."/>
            <person name="Martinez A.T."/>
            <person name="Grigoriev I.V."/>
        </authorList>
    </citation>
    <scope>NUCLEOTIDE SEQUENCE</scope>
    <source>
        <strain evidence="1">AH 40177</strain>
    </source>
</reference>
<comment type="caution">
    <text evidence="1">The sequence shown here is derived from an EMBL/GenBank/DDBJ whole genome shotgun (WGS) entry which is preliminary data.</text>
</comment>
<evidence type="ECO:0000313" key="1">
    <source>
        <dbReference type="EMBL" id="KAF9050931.1"/>
    </source>
</evidence>
<organism evidence="1 2">
    <name type="scientific">Rhodocollybia butyracea</name>
    <dbReference type="NCBI Taxonomy" id="206335"/>
    <lineage>
        <taxon>Eukaryota</taxon>
        <taxon>Fungi</taxon>
        <taxon>Dikarya</taxon>
        <taxon>Basidiomycota</taxon>
        <taxon>Agaricomycotina</taxon>
        <taxon>Agaricomycetes</taxon>
        <taxon>Agaricomycetidae</taxon>
        <taxon>Agaricales</taxon>
        <taxon>Marasmiineae</taxon>
        <taxon>Omphalotaceae</taxon>
        <taxon>Rhodocollybia</taxon>
    </lineage>
</organism>
<proteinExistence type="predicted"/>
<dbReference type="Proteomes" id="UP000772434">
    <property type="component" value="Unassembled WGS sequence"/>
</dbReference>
<accession>A0A9P5P783</accession>
<sequence>MTVKSPLLPPLQHLLPFFPFFCLFQYFSLCPNEHLQCPMHPPRLLHIRFKFPEEVICGRRLDEREERGVEERLEEAPEGEAESGVRRRKVHLHRITCGSLSLRLPVSCEHTTQTGYDIGVFMEVLYGFAGYGHRGLVPEITKQQKEPSHHLTVAFPILP</sequence>
<protein>
    <submittedName>
        <fullName evidence="1">Uncharacterized protein</fullName>
    </submittedName>
</protein>